<dbReference type="GO" id="GO:0005886">
    <property type="term" value="C:plasma membrane"/>
    <property type="evidence" value="ECO:0007669"/>
    <property type="project" value="UniProtKB-SubCell"/>
</dbReference>
<dbReference type="InterPro" id="IPR020846">
    <property type="entry name" value="MFS_dom"/>
</dbReference>
<dbReference type="Proteomes" id="UP000188879">
    <property type="component" value="Unassembled WGS sequence"/>
</dbReference>
<dbReference type="FunFam" id="1.20.1250.20:FF:000168">
    <property type="entry name" value="Transporter, major facilitator family"/>
    <property type="match status" value="1"/>
</dbReference>
<evidence type="ECO:0000313" key="9">
    <source>
        <dbReference type="EMBL" id="ONG46522.1"/>
    </source>
</evidence>
<reference evidence="9 10" key="1">
    <citation type="submission" date="2016-10" db="EMBL/GenBank/DDBJ databases">
        <title>Draft Genome sequence of Roseomonas sp. strain M3.</title>
        <authorList>
            <person name="Subhash Y."/>
            <person name="Lee S."/>
        </authorList>
    </citation>
    <scope>NUCLEOTIDE SEQUENCE [LARGE SCALE GENOMIC DNA]</scope>
    <source>
        <strain evidence="9 10">M3</strain>
    </source>
</reference>
<dbReference type="PANTHER" id="PTHR42718">
    <property type="entry name" value="MAJOR FACILITATOR SUPERFAMILY MULTIDRUG TRANSPORTER MFSC"/>
    <property type="match status" value="1"/>
</dbReference>
<feature type="transmembrane region" description="Helical" evidence="7">
    <location>
        <begin position="425"/>
        <end position="444"/>
    </location>
</feature>
<feature type="transmembrane region" description="Helical" evidence="7">
    <location>
        <begin position="202"/>
        <end position="222"/>
    </location>
</feature>
<dbReference type="Gene3D" id="1.20.1250.20">
    <property type="entry name" value="MFS general substrate transporter like domains"/>
    <property type="match status" value="1"/>
</dbReference>
<evidence type="ECO:0000313" key="10">
    <source>
        <dbReference type="Proteomes" id="UP000188879"/>
    </source>
</evidence>
<dbReference type="PROSITE" id="PS50850">
    <property type="entry name" value="MFS"/>
    <property type="match status" value="1"/>
</dbReference>
<evidence type="ECO:0000256" key="4">
    <source>
        <dbReference type="ARBA" id="ARBA00022692"/>
    </source>
</evidence>
<feature type="transmembrane region" description="Helical" evidence="7">
    <location>
        <begin position="111"/>
        <end position="131"/>
    </location>
</feature>
<dbReference type="InterPro" id="IPR036259">
    <property type="entry name" value="MFS_trans_sf"/>
</dbReference>
<protein>
    <submittedName>
        <fullName evidence="9">MFS transporter</fullName>
    </submittedName>
</protein>
<dbReference type="EMBL" id="MLCO01000317">
    <property type="protein sequence ID" value="ONG46522.1"/>
    <property type="molecule type" value="Genomic_DNA"/>
</dbReference>
<evidence type="ECO:0000256" key="2">
    <source>
        <dbReference type="ARBA" id="ARBA00022448"/>
    </source>
</evidence>
<feature type="transmembrane region" description="Helical" evidence="7">
    <location>
        <begin position="52"/>
        <end position="73"/>
    </location>
</feature>
<feature type="transmembrane region" description="Helical" evidence="7">
    <location>
        <begin position="304"/>
        <end position="321"/>
    </location>
</feature>
<feature type="domain" description="Major facilitator superfamily (MFS) profile" evidence="8">
    <location>
        <begin position="16"/>
        <end position="451"/>
    </location>
</feature>
<evidence type="ECO:0000259" key="8">
    <source>
        <dbReference type="PROSITE" id="PS50850"/>
    </source>
</evidence>
<dbReference type="RefSeq" id="WP_076960059.1">
    <property type="nucleotide sequence ID" value="NZ_MLCO01000317.1"/>
</dbReference>
<feature type="transmembrane region" description="Helical" evidence="7">
    <location>
        <begin position="266"/>
        <end position="292"/>
    </location>
</feature>
<dbReference type="SUPFAM" id="SSF103473">
    <property type="entry name" value="MFS general substrate transporter"/>
    <property type="match status" value="1"/>
</dbReference>
<dbReference type="GO" id="GO:0022857">
    <property type="term" value="F:transmembrane transporter activity"/>
    <property type="evidence" value="ECO:0007669"/>
    <property type="project" value="InterPro"/>
</dbReference>
<dbReference type="FunFam" id="1.20.1720.10:FF:000011">
    <property type="entry name" value="Transporter, major facilitator family"/>
    <property type="match status" value="1"/>
</dbReference>
<evidence type="ECO:0000256" key="3">
    <source>
        <dbReference type="ARBA" id="ARBA00022475"/>
    </source>
</evidence>
<keyword evidence="6 7" id="KW-0472">Membrane</keyword>
<dbReference type="CDD" id="cd17321">
    <property type="entry name" value="MFS_MMR_MDR_like"/>
    <property type="match status" value="1"/>
</dbReference>
<feature type="transmembrane region" description="Helical" evidence="7">
    <location>
        <begin position="228"/>
        <end position="246"/>
    </location>
</feature>
<evidence type="ECO:0000256" key="6">
    <source>
        <dbReference type="ARBA" id="ARBA00023136"/>
    </source>
</evidence>
<feature type="transmembrane region" description="Helical" evidence="7">
    <location>
        <begin position="85"/>
        <end position="105"/>
    </location>
</feature>
<feature type="transmembrane region" description="Helical" evidence="7">
    <location>
        <begin position="170"/>
        <end position="190"/>
    </location>
</feature>
<comment type="caution">
    <text evidence="9">The sequence shown here is derived from an EMBL/GenBank/DDBJ whole genome shotgun (WGS) entry which is preliminary data.</text>
</comment>
<feature type="transmembrane region" description="Helical" evidence="7">
    <location>
        <begin position="333"/>
        <end position="354"/>
    </location>
</feature>
<keyword evidence="3" id="KW-1003">Cell membrane</keyword>
<dbReference type="PANTHER" id="PTHR42718:SF46">
    <property type="entry name" value="BLR6921 PROTEIN"/>
    <property type="match status" value="1"/>
</dbReference>
<name>A0A1V2GVB2_9PROT</name>
<comment type="subcellular location">
    <subcellularLocation>
        <location evidence="1">Cell membrane</location>
        <topology evidence="1">Multi-pass membrane protein</topology>
    </subcellularLocation>
</comment>
<gene>
    <name evidence="9" type="ORF">BKE38_25345</name>
</gene>
<evidence type="ECO:0000256" key="5">
    <source>
        <dbReference type="ARBA" id="ARBA00022989"/>
    </source>
</evidence>
<keyword evidence="5 7" id="KW-1133">Transmembrane helix</keyword>
<dbReference type="PRINTS" id="PR01036">
    <property type="entry name" value="TCRTETB"/>
</dbReference>
<evidence type="ECO:0000256" key="7">
    <source>
        <dbReference type="SAM" id="Phobius"/>
    </source>
</evidence>
<sequence length="455" mass="47201">MQTDTDGLPPERRRWAILALAVAIAMAVMDSSIANVALPAIAADLRVSPSEAILVVNAYQIAIVCSLLPLASLGELVGHERVYRTGLALFVVASCFCAMADSLTWLTLSRIVQGFGAAGLMSVNTALLRFIYPQSRLGQGVGINALVVALSSVTGPSVAAGILSIAHWPWIFAVNIPVGLLAFLLAWRFLPQTPRARRRFDAASALLSAATFGMTMTAFEQFTHGAPAWRGSLLLAGGIIAGILLVRRQSGRPAPLLPVDLLRIPVFSLSVATSICSFAAQMLAFVALPFFLQHSLGRTQVETGLLMTPWPLVLIVMSPLAGRLSDRIPAGLLGGIGLIVMATGLALLATLPAAPTAIDIGWRTALCGMGFGLFQSPNNRALLSAAPRERSGGASGMLSTARLLGQTTGATLAALTLRLAGENGAAVALSVAACIAGAAAVISFTRLAGRRPGAA</sequence>
<dbReference type="Pfam" id="PF07690">
    <property type="entry name" value="MFS_1"/>
    <property type="match status" value="1"/>
</dbReference>
<proteinExistence type="predicted"/>
<dbReference type="InterPro" id="IPR011701">
    <property type="entry name" value="MFS"/>
</dbReference>
<keyword evidence="10" id="KW-1185">Reference proteome</keyword>
<feature type="transmembrane region" description="Helical" evidence="7">
    <location>
        <begin position="143"/>
        <end position="164"/>
    </location>
</feature>
<keyword evidence="2" id="KW-0813">Transport</keyword>
<organism evidence="9 10">
    <name type="scientific">Teichococcus deserti</name>
    <dbReference type="NCBI Taxonomy" id="1817963"/>
    <lineage>
        <taxon>Bacteria</taxon>
        <taxon>Pseudomonadati</taxon>
        <taxon>Pseudomonadota</taxon>
        <taxon>Alphaproteobacteria</taxon>
        <taxon>Acetobacterales</taxon>
        <taxon>Roseomonadaceae</taxon>
        <taxon>Roseomonas</taxon>
    </lineage>
</organism>
<dbReference type="Gene3D" id="1.20.1720.10">
    <property type="entry name" value="Multidrug resistance protein D"/>
    <property type="match status" value="1"/>
</dbReference>
<accession>A0A1V2GVB2</accession>
<dbReference type="AlphaFoldDB" id="A0A1V2GVB2"/>
<keyword evidence="4 7" id="KW-0812">Transmembrane</keyword>
<dbReference type="OrthoDB" id="9812221at2"/>
<evidence type="ECO:0000256" key="1">
    <source>
        <dbReference type="ARBA" id="ARBA00004651"/>
    </source>
</evidence>